<dbReference type="Pfam" id="PF00307">
    <property type="entry name" value="CH"/>
    <property type="match status" value="1"/>
</dbReference>
<feature type="domain" description="Calponin-homology (CH)" evidence="1">
    <location>
        <begin position="11"/>
        <end position="116"/>
    </location>
</feature>
<accession>A0A914V3B1</accession>
<proteinExistence type="predicted"/>
<reference evidence="3" key="1">
    <citation type="submission" date="2022-11" db="UniProtKB">
        <authorList>
            <consortium name="WormBaseParasite"/>
        </authorList>
    </citation>
    <scope>IDENTIFICATION</scope>
</reference>
<dbReference type="PANTHER" id="PTHR11915">
    <property type="entry name" value="SPECTRIN/FILAMIN RELATED CYTOSKELETAL PROTEIN"/>
    <property type="match status" value="1"/>
</dbReference>
<evidence type="ECO:0000259" key="1">
    <source>
        <dbReference type="PROSITE" id="PS50021"/>
    </source>
</evidence>
<keyword evidence="2" id="KW-1185">Reference proteome</keyword>
<name>A0A914V3B1_9BILA</name>
<dbReference type="AlphaFoldDB" id="A0A914V3B1"/>
<organism evidence="2 3">
    <name type="scientific">Plectus sambesii</name>
    <dbReference type="NCBI Taxonomy" id="2011161"/>
    <lineage>
        <taxon>Eukaryota</taxon>
        <taxon>Metazoa</taxon>
        <taxon>Ecdysozoa</taxon>
        <taxon>Nematoda</taxon>
        <taxon>Chromadorea</taxon>
        <taxon>Plectida</taxon>
        <taxon>Plectina</taxon>
        <taxon>Plectoidea</taxon>
        <taxon>Plectidae</taxon>
        <taxon>Plectus</taxon>
    </lineage>
</organism>
<dbReference type="Gene3D" id="1.10.418.10">
    <property type="entry name" value="Calponin-like domain"/>
    <property type="match status" value="1"/>
</dbReference>
<sequence>AYMHICASVLSSPSSSATSPLSDGYGTPGAAKRVDDLFLDLQDGYNLIALLEVLSGETLPREKGFTRFHRIQNVQYCLDFLKTKKIKTVNIRPEDIVEGNPKLTLGLIWTIILHFQVSASWQQKVAEAAAASAA</sequence>
<dbReference type="CDD" id="cd21188">
    <property type="entry name" value="CH_PLEC-like_rpt1"/>
    <property type="match status" value="1"/>
</dbReference>
<dbReference type="Proteomes" id="UP000887566">
    <property type="component" value="Unplaced"/>
</dbReference>
<dbReference type="InterPro" id="IPR036872">
    <property type="entry name" value="CH_dom_sf"/>
</dbReference>
<evidence type="ECO:0000313" key="3">
    <source>
        <dbReference type="WBParaSite" id="PSAMB.scaffold14949size1731.g36307.t1"/>
    </source>
</evidence>
<dbReference type="SMART" id="SM00033">
    <property type="entry name" value="CH"/>
    <property type="match status" value="1"/>
</dbReference>
<dbReference type="PROSITE" id="PS50021">
    <property type="entry name" value="CH"/>
    <property type="match status" value="1"/>
</dbReference>
<dbReference type="FunFam" id="1.10.418.10:FF:000048">
    <property type="entry name" value="Short stop, isoform B"/>
    <property type="match status" value="1"/>
</dbReference>
<protein>
    <submittedName>
        <fullName evidence="3">Calponin-homology (CH) domain-containing protein</fullName>
    </submittedName>
</protein>
<dbReference type="InterPro" id="IPR001715">
    <property type="entry name" value="CH_dom"/>
</dbReference>
<dbReference type="SUPFAM" id="SSF47576">
    <property type="entry name" value="Calponin-homology domain, CH-domain"/>
    <property type="match status" value="1"/>
</dbReference>
<dbReference type="WBParaSite" id="PSAMB.scaffold14949size1731.g36307.t1">
    <property type="protein sequence ID" value="PSAMB.scaffold14949size1731.g36307.t1"/>
    <property type="gene ID" value="PSAMB.scaffold14949size1731.g36307"/>
</dbReference>
<evidence type="ECO:0000313" key="2">
    <source>
        <dbReference type="Proteomes" id="UP000887566"/>
    </source>
</evidence>